<dbReference type="Proteomes" id="UP000033423">
    <property type="component" value="Unassembled WGS sequence"/>
</dbReference>
<dbReference type="EMBL" id="LACI01000601">
    <property type="protein sequence ID" value="KJU86420.1"/>
    <property type="molecule type" value="Genomic_DNA"/>
</dbReference>
<evidence type="ECO:0000313" key="1">
    <source>
        <dbReference type="EMBL" id="KJU86420.1"/>
    </source>
</evidence>
<sequence length="56" mass="7238">MDQLLYHLNYRIARHRYLYQNPILLLKHLFYQFYGYKNNHPRPNHHHKHRYCRMSQ</sequence>
<protein>
    <submittedName>
        <fullName evidence="1">Uncharacterized protein</fullName>
    </submittedName>
</protein>
<name>A0A0F3GX15_9BACT</name>
<organism evidence="1 2">
    <name type="scientific">Candidatus Magnetobacterium bavaricum</name>
    <dbReference type="NCBI Taxonomy" id="29290"/>
    <lineage>
        <taxon>Bacteria</taxon>
        <taxon>Pseudomonadati</taxon>
        <taxon>Nitrospirota</taxon>
        <taxon>Thermodesulfovibrionia</taxon>
        <taxon>Thermodesulfovibrionales</taxon>
        <taxon>Candidatus Magnetobacteriaceae</taxon>
        <taxon>Candidatus Magnetobacterium</taxon>
    </lineage>
</organism>
<gene>
    <name evidence="1" type="ORF">MBAV_001386</name>
</gene>
<comment type="caution">
    <text evidence="1">The sequence shown here is derived from an EMBL/GenBank/DDBJ whole genome shotgun (WGS) entry which is preliminary data.</text>
</comment>
<dbReference type="AlphaFoldDB" id="A0A0F3GX15"/>
<evidence type="ECO:0000313" key="2">
    <source>
        <dbReference type="Proteomes" id="UP000033423"/>
    </source>
</evidence>
<keyword evidence="2" id="KW-1185">Reference proteome</keyword>
<reference evidence="1 2" key="1">
    <citation type="submission" date="2015-02" db="EMBL/GenBank/DDBJ databases">
        <title>Single-cell genomics of uncultivated deep-branching MTB reveals a conserved set of magnetosome genes.</title>
        <authorList>
            <person name="Kolinko S."/>
            <person name="Richter M."/>
            <person name="Glockner F.O."/>
            <person name="Brachmann A."/>
            <person name="Schuler D."/>
        </authorList>
    </citation>
    <scope>NUCLEOTIDE SEQUENCE [LARGE SCALE GENOMIC DNA]</scope>
    <source>
        <strain evidence="1">TM-1</strain>
    </source>
</reference>
<proteinExistence type="predicted"/>
<accession>A0A0F3GX15</accession>